<sequence>MAQRHEDSAPQRARLLPTKNTLTALKSDVNLESACLELCDNALDAWKRTNNRQGDMTIDIDVNQSGKATTLTIRDNAGGVPREDAAMLFGLGQTAKEHISGSIGTYGVGAKKSLVNLGVPFEISSRASDANEGWSYRITDEWFEDDQDWTVPIRERKDIEPGVTEIKIEDLNYEWTDETGELLREELGEAYNLFLSDELQCYHGNSYNLTIRVDGESVDPEGIPNWSFSPFDGIHPRRFENIEINVPGMDEPVTLHITVGLLTKKDAQNSGTDIYIQKRKIASNLRGTEGGFGTGKESLGQFSARHERLKIILELETEGDGQKLPWDTQKSSIDPHNPVMRGSTDTRGVYNWVRRTVKDYFNLDADKVATAFVEPYDSESQFAVNDGWPVRLDYSNRTRIVTDHRPDTDLTEIEDIKKQAAAHATLRISCSDVLDSWQLPAYKSQLDRETDRNLDNLVSISELPPDHVVDDPHEVAGRINELARIHLENGVYYPDELTEWQEPRYREYIERQEENVPQRQDIKQELPATPSEIGTDQNELNSDPNDVGPTGYVHTDRTADKKVKDETAEIFLVLGGESDDERGAKVLELNRPELCRLLGIETDAVDEIIWGNLEMQFKELVQDTQSK</sequence>
<reference evidence="2 3" key="1">
    <citation type="journal article" date="2019" name="Int. J. Syst. Evol. Microbiol.">
        <title>The Global Catalogue of Microorganisms (GCM) 10K type strain sequencing project: providing services to taxonomists for standard genome sequencing and annotation.</title>
        <authorList>
            <consortium name="The Broad Institute Genomics Platform"/>
            <consortium name="The Broad Institute Genome Sequencing Center for Infectious Disease"/>
            <person name="Wu L."/>
            <person name="Ma J."/>
        </authorList>
    </citation>
    <scope>NUCLEOTIDE SEQUENCE [LARGE SCALE GENOMIC DNA]</scope>
    <source>
        <strain evidence="2 3">CGMCC 1.12285</strain>
    </source>
</reference>
<keyword evidence="3" id="KW-1185">Reference proteome</keyword>
<feature type="region of interest" description="Disordered" evidence="1">
    <location>
        <begin position="528"/>
        <end position="547"/>
    </location>
</feature>
<evidence type="ECO:0000313" key="3">
    <source>
        <dbReference type="Proteomes" id="UP001597111"/>
    </source>
</evidence>
<dbReference type="Pfam" id="PF13589">
    <property type="entry name" value="HATPase_c_3"/>
    <property type="match status" value="1"/>
</dbReference>
<dbReference type="RefSeq" id="WP_379730383.1">
    <property type="nucleotide sequence ID" value="NZ_JBHSWZ010000002.1"/>
</dbReference>
<gene>
    <name evidence="2" type="ORF">ACFR9S_15640</name>
</gene>
<name>A0ABD6BAN2_9EURY</name>
<dbReference type="Gene3D" id="3.30.565.10">
    <property type="entry name" value="Histidine kinase-like ATPase, C-terminal domain"/>
    <property type="match status" value="1"/>
</dbReference>
<dbReference type="AlphaFoldDB" id="A0ABD6BAN2"/>
<evidence type="ECO:0000256" key="1">
    <source>
        <dbReference type="SAM" id="MobiDB-lite"/>
    </source>
</evidence>
<protein>
    <submittedName>
        <fullName evidence="2">ATP-binding protein</fullName>
    </submittedName>
</protein>
<comment type="caution">
    <text evidence="2">The sequence shown here is derived from an EMBL/GenBank/DDBJ whole genome shotgun (WGS) entry which is preliminary data.</text>
</comment>
<evidence type="ECO:0000313" key="2">
    <source>
        <dbReference type="EMBL" id="MFD1527712.1"/>
    </source>
</evidence>
<dbReference type="Proteomes" id="UP001597111">
    <property type="component" value="Unassembled WGS sequence"/>
</dbReference>
<feature type="compositionally biased region" description="Polar residues" evidence="1">
    <location>
        <begin position="532"/>
        <end position="544"/>
    </location>
</feature>
<dbReference type="SUPFAM" id="SSF55874">
    <property type="entry name" value="ATPase domain of HSP90 chaperone/DNA topoisomerase II/histidine kinase"/>
    <property type="match status" value="1"/>
</dbReference>
<organism evidence="2 3">
    <name type="scientific">Halolamina salina</name>
    <dbReference type="NCBI Taxonomy" id="1220023"/>
    <lineage>
        <taxon>Archaea</taxon>
        <taxon>Methanobacteriati</taxon>
        <taxon>Methanobacteriota</taxon>
        <taxon>Stenosarchaea group</taxon>
        <taxon>Halobacteria</taxon>
        <taxon>Halobacteriales</taxon>
        <taxon>Haloferacaceae</taxon>
    </lineage>
</organism>
<dbReference type="InterPro" id="IPR036890">
    <property type="entry name" value="HATPase_C_sf"/>
</dbReference>
<dbReference type="GO" id="GO:0005524">
    <property type="term" value="F:ATP binding"/>
    <property type="evidence" value="ECO:0007669"/>
    <property type="project" value="UniProtKB-KW"/>
</dbReference>
<accession>A0ABD6BAN2</accession>
<keyword evidence="2" id="KW-0547">Nucleotide-binding</keyword>
<keyword evidence="2" id="KW-0067">ATP-binding</keyword>
<proteinExistence type="predicted"/>
<dbReference type="EMBL" id="JBHUDH010000254">
    <property type="protein sequence ID" value="MFD1527712.1"/>
    <property type="molecule type" value="Genomic_DNA"/>
</dbReference>